<dbReference type="Pfam" id="PF00515">
    <property type="entry name" value="TPR_1"/>
    <property type="match status" value="2"/>
</dbReference>
<dbReference type="STRING" id="1754191.A0A1Y1UXM2"/>
<dbReference type="SUPFAM" id="SSF48452">
    <property type="entry name" value="TPR-like"/>
    <property type="match status" value="4"/>
</dbReference>
<feature type="repeat" description="TPR" evidence="3">
    <location>
        <begin position="220"/>
        <end position="253"/>
    </location>
</feature>
<feature type="repeat" description="TPR" evidence="3">
    <location>
        <begin position="688"/>
        <end position="721"/>
    </location>
</feature>
<feature type="repeat" description="TPR" evidence="3">
    <location>
        <begin position="925"/>
        <end position="958"/>
    </location>
</feature>
<dbReference type="Pfam" id="PF13181">
    <property type="entry name" value="TPR_8"/>
    <property type="match status" value="2"/>
</dbReference>
<keyword evidence="6" id="KW-1185">Reference proteome</keyword>
<comment type="caution">
    <text evidence="5">The sequence shown here is derived from an EMBL/GenBank/DDBJ whole genome shotgun (WGS) entry which is preliminary data.</text>
</comment>
<proteinExistence type="predicted"/>
<dbReference type="PANTHER" id="PTHR44858">
    <property type="entry name" value="TETRATRICOPEPTIDE REPEAT PROTEIN 6"/>
    <property type="match status" value="1"/>
</dbReference>
<dbReference type="Pfam" id="PF13431">
    <property type="entry name" value="TPR_17"/>
    <property type="match status" value="1"/>
</dbReference>
<dbReference type="Gene3D" id="1.25.40.10">
    <property type="entry name" value="Tetratricopeptide repeat domain"/>
    <property type="match status" value="10"/>
</dbReference>
<reference evidence="5 6" key="1">
    <citation type="submission" date="2016-08" db="EMBL/GenBank/DDBJ databases">
        <title>Genomes of anaerobic fungi encode conserved fungal cellulosomes for biomass hydrolysis.</title>
        <authorList>
            <consortium name="DOE Joint Genome Institute"/>
            <person name="Haitjema C.H."/>
            <person name="Gilmore S.P."/>
            <person name="Henske J.K."/>
            <person name="Solomon K.V."/>
            <person name="De Groot R."/>
            <person name="Kuo A."/>
            <person name="Mondo S.J."/>
            <person name="Salamov A.A."/>
            <person name="Labutti K."/>
            <person name="Zhao Z."/>
            <person name="Chiniquy J."/>
            <person name="Barry K."/>
            <person name="Brewer H.M."/>
            <person name="Purvine S.O."/>
            <person name="Wright A.T."/>
            <person name="Boxma B."/>
            <person name="Van Alen T."/>
            <person name="Hackstein J.H."/>
            <person name="Baker S.E."/>
            <person name="Grigoriev I.V."/>
            <person name="O'Malley M.A."/>
        </authorList>
    </citation>
    <scope>NUCLEOTIDE SEQUENCE [LARGE SCALE GENOMIC DNA]</scope>
    <source>
        <strain evidence="6">finn</strain>
    </source>
</reference>
<protein>
    <submittedName>
        <fullName evidence="5">TPR-like protein</fullName>
    </submittedName>
</protein>
<dbReference type="InterPro" id="IPR050498">
    <property type="entry name" value="Ycf3"/>
</dbReference>
<feature type="region of interest" description="Disordered" evidence="4">
    <location>
        <begin position="17"/>
        <end position="52"/>
    </location>
</feature>
<dbReference type="PROSITE" id="PS50293">
    <property type="entry name" value="TPR_REGION"/>
    <property type="match status" value="2"/>
</dbReference>
<dbReference type="InterPro" id="IPR011990">
    <property type="entry name" value="TPR-like_helical_dom_sf"/>
</dbReference>
<dbReference type="AlphaFoldDB" id="A0A1Y1UXM2"/>
<feature type="repeat" description="TPR" evidence="3">
    <location>
        <begin position="857"/>
        <end position="890"/>
    </location>
</feature>
<dbReference type="PANTHER" id="PTHR44858:SF1">
    <property type="entry name" value="UDP-N-ACETYLGLUCOSAMINE--PEPTIDE N-ACETYLGLUCOSAMINYLTRANSFERASE SPINDLY-RELATED"/>
    <property type="match status" value="1"/>
</dbReference>
<dbReference type="Pfam" id="PF13432">
    <property type="entry name" value="TPR_16"/>
    <property type="match status" value="2"/>
</dbReference>
<dbReference type="PROSITE" id="PS50005">
    <property type="entry name" value="TPR"/>
    <property type="match status" value="8"/>
</dbReference>
<evidence type="ECO:0000256" key="4">
    <source>
        <dbReference type="SAM" id="MobiDB-lite"/>
    </source>
</evidence>
<feature type="compositionally biased region" description="Polar residues" evidence="4">
    <location>
        <begin position="42"/>
        <end position="52"/>
    </location>
</feature>
<feature type="repeat" description="TPR" evidence="3">
    <location>
        <begin position="891"/>
        <end position="924"/>
    </location>
</feature>
<accession>A0A1Y1UXM2</accession>
<gene>
    <name evidence="5" type="ORF">BCR36DRAFT_306982</name>
</gene>
<feature type="repeat" description="TPR" evidence="3">
    <location>
        <begin position="390"/>
        <end position="423"/>
    </location>
</feature>
<dbReference type="Proteomes" id="UP000193719">
    <property type="component" value="Unassembled WGS sequence"/>
</dbReference>
<keyword evidence="2 3" id="KW-0802">TPR repeat</keyword>
<dbReference type="EMBL" id="MCFH01000064">
    <property type="protein sequence ID" value="ORX42469.1"/>
    <property type="molecule type" value="Genomic_DNA"/>
</dbReference>
<organism evidence="5 6">
    <name type="scientific">Piromyces finnis</name>
    <dbReference type="NCBI Taxonomy" id="1754191"/>
    <lineage>
        <taxon>Eukaryota</taxon>
        <taxon>Fungi</taxon>
        <taxon>Fungi incertae sedis</taxon>
        <taxon>Chytridiomycota</taxon>
        <taxon>Chytridiomycota incertae sedis</taxon>
        <taxon>Neocallimastigomycetes</taxon>
        <taxon>Neocallimastigales</taxon>
        <taxon>Neocallimastigaceae</taxon>
        <taxon>Piromyces</taxon>
    </lineage>
</organism>
<evidence type="ECO:0000313" key="5">
    <source>
        <dbReference type="EMBL" id="ORX42469.1"/>
    </source>
</evidence>
<dbReference type="OrthoDB" id="1926212at2759"/>
<keyword evidence="1" id="KW-0677">Repeat</keyword>
<evidence type="ECO:0000256" key="2">
    <source>
        <dbReference type="ARBA" id="ARBA00022803"/>
    </source>
</evidence>
<feature type="repeat" description="TPR" evidence="3">
    <location>
        <begin position="1027"/>
        <end position="1060"/>
    </location>
</feature>
<dbReference type="SMART" id="SM00028">
    <property type="entry name" value="TPR"/>
    <property type="match status" value="21"/>
</dbReference>
<feature type="repeat" description="TPR" evidence="3">
    <location>
        <begin position="959"/>
        <end position="992"/>
    </location>
</feature>
<evidence type="ECO:0000256" key="1">
    <source>
        <dbReference type="ARBA" id="ARBA00022737"/>
    </source>
</evidence>
<dbReference type="InterPro" id="IPR019734">
    <property type="entry name" value="TPR_rpt"/>
</dbReference>
<evidence type="ECO:0000256" key="3">
    <source>
        <dbReference type="PROSITE-ProRule" id="PRU00339"/>
    </source>
</evidence>
<reference evidence="5 6" key="2">
    <citation type="submission" date="2016-08" db="EMBL/GenBank/DDBJ databases">
        <title>Pervasive Adenine N6-methylation of Active Genes in Fungi.</title>
        <authorList>
            <consortium name="DOE Joint Genome Institute"/>
            <person name="Mondo S.J."/>
            <person name="Dannebaum R.O."/>
            <person name="Kuo R.C."/>
            <person name="Labutti K."/>
            <person name="Haridas S."/>
            <person name="Kuo A."/>
            <person name="Salamov A."/>
            <person name="Ahrendt S.R."/>
            <person name="Lipzen A."/>
            <person name="Sullivan W."/>
            <person name="Andreopoulos W.B."/>
            <person name="Clum A."/>
            <person name="Lindquist E."/>
            <person name="Daum C."/>
            <person name="Ramamoorthy G.K."/>
            <person name="Gryganskyi A."/>
            <person name="Culley D."/>
            <person name="Magnuson J.K."/>
            <person name="James T.Y."/>
            <person name="O'Malley M.A."/>
            <person name="Stajich J.E."/>
            <person name="Spatafora J.W."/>
            <person name="Visel A."/>
            <person name="Grigoriev I.V."/>
        </authorList>
    </citation>
    <scope>NUCLEOTIDE SEQUENCE [LARGE SCALE GENOMIC DNA]</scope>
    <source>
        <strain evidence="6">finn</strain>
    </source>
</reference>
<name>A0A1Y1UXM2_9FUNG</name>
<feature type="compositionally biased region" description="Basic and acidic residues" evidence="4">
    <location>
        <begin position="29"/>
        <end position="40"/>
    </location>
</feature>
<evidence type="ECO:0000313" key="6">
    <source>
        <dbReference type="Proteomes" id="UP000193719"/>
    </source>
</evidence>
<sequence length="1092" mass="128381">MKIINVNNKENNDSIILKEKDNWQNGNNKNEKDIEKDKKLHSNNNKSTENNDISIQGNIINFSDINFYERNIATATSNESTSSMEALSLHANTVSNNIVTNEFYNDGITSISENQNKIKYKLLDEGIINEGFSLDFNETIENIINNRIYIPSNIDIKDGDLYSVIHDKELRKKYFNPSEIKICPLLDDPIPEKYLPQTENYQTEIKILSEKINESKTTNYECYKYRAFLYLLIGDYKSAYRDFSDAIHYEKQNSDCYWYRHLLSLKFDKPSSAIKDLEYVTEYSDNNSLNFYVKSRLYEVLDNKKFAIYNYTCLIQIKPHMIDAYVHRGLLLEAQKQYSYALEDFKNVYQRDCNNIIAIRFLSIYYYKNNLYHDAIKAMSRWINIQPSNHKVYFLRGKAQTKLNMWTSAYEDFNNAIKLCPGNSKYYLYRGCIERNRNPTKAIEDFSISLLLDNSVKNLNAYFYRAFVYYTQNDNDYAFHDLNKIISLDNRNVIAYINLGIITLNRYNQLYEALDYFNHALECDPNNVQGYICRGNVYSRMYKQEINRKIASFNIYSIKFMQKKTTYLDRSIRDYSRAIHLNPSNFIYYLFRGRLLLQAMLTNEAKLDFCTAFELNASIAQTAIQKFLILSFQKKWEQIISEYKRTDIEIQNDSNIYIIISRAYKNINNLEKSLKVIEKGLIVDVSNENLYLEKGIILLAFNKFDEALNNLSKALSINPKLSSGYYYRSLCYFELGDIDASFEDISKAIKTDTFPFNAYLIRASIYNYKNLYSLGIEDCNEALKFESLSICGYLLRGSMRFKLKQYGLALNDFTMASFIDGKCYYAYFNRAITYQLIEEPENALKDFSSVLLLTDNPEAYKYRGLLYWQLGDFYNATVDLKKALETYKDDFELYCQYGLCLNDYKQYDKAIIAFNKAIELNRCNDSLFLNRGILYKKKKEFDKALKDFSKTLLLNPSNIDAYINIGYIYHKQKKYKKAMEMFSTAIIIKPENASALEGRAMLNYDLKNYFSALYDISHALELDFQNPQYHNNRGIIYKAMNDNMTALKCFKMAVYYDPNFYLAHYNIGNMYFIQKRYDKALISFNKVSIYLI</sequence>